<reference evidence="3" key="1">
    <citation type="journal article" date="2019" name="Int. J. Syst. Evol. Microbiol.">
        <title>The Global Catalogue of Microorganisms (GCM) 10K type strain sequencing project: providing services to taxonomists for standard genome sequencing and annotation.</title>
        <authorList>
            <consortium name="The Broad Institute Genomics Platform"/>
            <consortium name="The Broad Institute Genome Sequencing Center for Infectious Disease"/>
            <person name="Wu L."/>
            <person name="Ma J."/>
        </authorList>
    </citation>
    <scope>NUCLEOTIDE SEQUENCE [LARGE SCALE GENOMIC DNA]</scope>
    <source>
        <strain evidence="3">CGMCC 4.1530</strain>
    </source>
</reference>
<proteinExistence type="predicted"/>
<sequence length="197" mass="21387">MSGETSDMWLKQSILAQGKSEQGSVLVEAAFIFTLLTILSCAALDYGFWLMTRSKAERINYSLASVIRERVNLYDGRETLTSSDVSQLAELARFMAGDNSVKTLCVQVESLSFKEVTTRRQVDQYQKMTAGAAKCSTSASALTRYAELSPMSIRGRWVPLYQVTLSVPAPAGSLSGLLSAVGALPETITVSNIVLAR</sequence>
<evidence type="ECO:0000256" key="1">
    <source>
        <dbReference type="SAM" id="Phobius"/>
    </source>
</evidence>
<dbReference type="Pfam" id="PF16964">
    <property type="entry name" value="TadF"/>
    <property type="match status" value="1"/>
</dbReference>
<name>A0ABW1VPQ1_9GAMM</name>
<feature type="transmembrane region" description="Helical" evidence="1">
    <location>
        <begin position="29"/>
        <end position="49"/>
    </location>
</feature>
<organism evidence="2 3">
    <name type="scientific">Tatumella punctata</name>
    <dbReference type="NCBI Taxonomy" id="399969"/>
    <lineage>
        <taxon>Bacteria</taxon>
        <taxon>Pseudomonadati</taxon>
        <taxon>Pseudomonadota</taxon>
        <taxon>Gammaproteobacteria</taxon>
        <taxon>Enterobacterales</taxon>
        <taxon>Erwiniaceae</taxon>
        <taxon>Tatumella</taxon>
    </lineage>
</organism>
<accession>A0ABW1VPQ1</accession>
<dbReference type="Proteomes" id="UP001596215">
    <property type="component" value="Unassembled WGS sequence"/>
</dbReference>
<gene>
    <name evidence="2" type="primary">tadF</name>
    <name evidence="2" type="ORF">ACFP73_13220</name>
</gene>
<keyword evidence="1" id="KW-0812">Transmembrane</keyword>
<evidence type="ECO:0000313" key="3">
    <source>
        <dbReference type="Proteomes" id="UP001596215"/>
    </source>
</evidence>
<protein>
    <submittedName>
        <fullName evidence="2">Tight adherence pilus pseudopilin TadF</fullName>
    </submittedName>
</protein>
<dbReference type="InterPro" id="IPR031582">
    <property type="entry name" value="TadF"/>
</dbReference>
<comment type="caution">
    <text evidence="2">The sequence shown here is derived from an EMBL/GenBank/DDBJ whole genome shotgun (WGS) entry which is preliminary data.</text>
</comment>
<keyword evidence="1" id="KW-1133">Transmembrane helix</keyword>
<keyword evidence="3" id="KW-1185">Reference proteome</keyword>
<dbReference type="RefSeq" id="WP_212710377.1">
    <property type="nucleotide sequence ID" value="NZ_BAAAFW010000055.1"/>
</dbReference>
<keyword evidence="1" id="KW-0472">Membrane</keyword>
<evidence type="ECO:0000313" key="2">
    <source>
        <dbReference type="EMBL" id="MFC6363044.1"/>
    </source>
</evidence>
<dbReference type="EMBL" id="JBHSUC010000019">
    <property type="protein sequence ID" value="MFC6363044.1"/>
    <property type="molecule type" value="Genomic_DNA"/>
</dbReference>